<feature type="region of interest" description="Disordered" evidence="1">
    <location>
        <begin position="1"/>
        <end position="101"/>
    </location>
</feature>
<keyword evidence="3" id="KW-1185">Reference proteome</keyword>
<feature type="region of interest" description="Disordered" evidence="1">
    <location>
        <begin position="114"/>
        <end position="155"/>
    </location>
</feature>
<evidence type="ECO:0000313" key="3">
    <source>
        <dbReference type="Proteomes" id="UP000265618"/>
    </source>
</evidence>
<comment type="caution">
    <text evidence="2">The sequence shown here is derived from an EMBL/GenBank/DDBJ whole genome shotgun (WGS) entry which is preliminary data.</text>
</comment>
<evidence type="ECO:0000256" key="1">
    <source>
        <dbReference type="SAM" id="MobiDB-lite"/>
    </source>
</evidence>
<gene>
    <name evidence="2" type="ORF">KIPB_001888</name>
</gene>
<name>A0A9K3GFQ0_9EUKA</name>
<feature type="region of interest" description="Disordered" evidence="1">
    <location>
        <begin position="236"/>
        <end position="264"/>
    </location>
</feature>
<reference evidence="2 3" key="1">
    <citation type="journal article" date="2018" name="PLoS ONE">
        <title>The draft genome of Kipferlia bialata reveals reductive genome evolution in fornicate parasites.</title>
        <authorList>
            <person name="Tanifuji G."/>
            <person name="Takabayashi S."/>
            <person name="Kume K."/>
            <person name="Takagi M."/>
            <person name="Nakayama T."/>
            <person name="Kamikawa R."/>
            <person name="Inagaki Y."/>
            <person name="Hashimoto T."/>
        </authorList>
    </citation>
    <scope>NUCLEOTIDE SEQUENCE [LARGE SCALE GENOMIC DNA]</scope>
    <source>
        <strain evidence="2">NY0173</strain>
    </source>
</reference>
<dbReference type="EMBL" id="BDIP01000284">
    <property type="protein sequence ID" value="GIQ80997.1"/>
    <property type="molecule type" value="Genomic_DNA"/>
</dbReference>
<protein>
    <submittedName>
        <fullName evidence="2">Uncharacterized protein</fullName>
    </submittedName>
</protein>
<accession>A0A9K3GFQ0</accession>
<feature type="compositionally biased region" description="Low complexity" evidence="1">
    <location>
        <begin position="243"/>
        <end position="255"/>
    </location>
</feature>
<proteinExistence type="predicted"/>
<sequence>MSLVKDSDTGRPFPTPSVTRRERERERERETYRVPDTTQWYGPSEETTDIDQRRMSVSGWSPFGSRDKTPQRPSHNRSKRLSIPSTERLNPLSLLEASGKGNQLREAIERELERERLGESQRESSAVWLSEPSYSGTQGQEDSKSSKPDLPFPPTDARVLKKTLSEYEGTTDPYERCFTDDFLNRLQATHLPMYENIVHTGTGVVSVKKGTVTGKKYYSAALVITNRRLLLLDPYCLPEPEDQSPSPSPQSASRSHSSHEEQSS</sequence>
<evidence type="ECO:0000313" key="2">
    <source>
        <dbReference type="EMBL" id="GIQ80997.1"/>
    </source>
</evidence>
<dbReference type="AlphaFoldDB" id="A0A9K3GFQ0"/>
<organism evidence="2 3">
    <name type="scientific">Kipferlia bialata</name>
    <dbReference type="NCBI Taxonomy" id="797122"/>
    <lineage>
        <taxon>Eukaryota</taxon>
        <taxon>Metamonada</taxon>
        <taxon>Carpediemonas-like organisms</taxon>
        <taxon>Kipferlia</taxon>
    </lineage>
</organism>
<feature type="compositionally biased region" description="Basic and acidic residues" evidence="1">
    <location>
        <begin position="19"/>
        <end position="33"/>
    </location>
</feature>
<dbReference type="Proteomes" id="UP000265618">
    <property type="component" value="Unassembled WGS sequence"/>
</dbReference>